<dbReference type="PANTHER" id="PTHR39189:SF1">
    <property type="entry name" value="UPF0173 METAL-DEPENDENT HYDROLASE YTKL"/>
    <property type="match status" value="1"/>
</dbReference>
<dbReference type="Gene3D" id="3.60.15.10">
    <property type="entry name" value="Ribonuclease Z/Hydroxyacylglutathione hydrolase-like"/>
    <property type="match status" value="1"/>
</dbReference>
<sequence length="227" mass="23916">MDQQAQPNVSGNRGAGYHGFVALELTFLGRTCFRLKGRDGTVLMDPVPADSGFASGRQEAAIVTLSCAGDPRYGDPSVVTGEPKVLDAPGEYEIGGVLVTGTAMRRSDGSRTVSFVVEIDGIRVGHLGLPTGTNLAELKDVDILLLPVGGDGSLSAVAAADVMTRVEPKIAIPMHYKVGPERLELEPLEKFLKETGAKPEAVAKLQVTRSQLPADLTVVVLEPRLTG</sequence>
<proteinExistence type="predicted"/>
<keyword evidence="2" id="KW-1185">Reference proteome</keyword>
<dbReference type="PANTHER" id="PTHR39189">
    <property type="entry name" value="UPF0173 METAL-DEPENDENT HYDROLASE YTKL"/>
    <property type="match status" value="1"/>
</dbReference>
<dbReference type="Pfam" id="PF13483">
    <property type="entry name" value="Lactamase_B_3"/>
    <property type="match status" value="1"/>
</dbReference>
<organism evidence="1 2">
    <name type="scientific">Tepidiforma bonchosmolovskayae</name>
    <dbReference type="NCBI Taxonomy" id="2601677"/>
    <lineage>
        <taxon>Bacteria</taxon>
        <taxon>Bacillati</taxon>
        <taxon>Chloroflexota</taxon>
        <taxon>Tepidiformia</taxon>
        <taxon>Tepidiformales</taxon>
        <taxon>Tepidiformaceae</taxon>
        <taxon>Tepidiforma</taxon>
    </lineage>
</organism>
<name>A0ABX6C0H4_9CHLR</name>
<dbReference type="Proteomes" id="UP000326331">
    <property type="component" value="Chromosome"/>
</dbReference>
<gene>
    <name evidence="1" type="ORF">Tbon_05535</name>
</gene>
<evidence type="ECO:0000313" key="1">
    <source>
        <dbReference type="EMBL" id="QFG02772.1"/>
    </source>
</evidence>
<protein>
    <submittedName>
        <fullName evidence="1">MBL fold metallo-hydrolase</fullName>
    </submittedName>
</protein>
<dbReference type="EMBL" id="CP042829">
    <property type="protein sequence ID" value="QFG02772.1"/>
    <property type="molecule type" value="Genomic_DNA"/>
</dbReference>
<reference evidence="1 2" key="1">
    <citation type="submission" date="2019-08" db="EMBL/GenBank/DDBJ databases">
        <authorList>
            <person name="Toschakov S.V."/>
        </authorList>
    </citation>
    <scope>NUCLEOTIDE SEQUENCE [LARGE SCALE GENOMIC DNA]</scope>
    <source>
        <strain evidence="1 2">3753O</strain>
    </source>
</reference>
<dbReference type="SUPFAM" id="SSF56281">
    <property type="entry name" value="Metallo-hydrolase/oxidoreductase"/>
    <property type="match status" value="1"/>
</dbReference>
<accession>A0ABX6C0H4</accession>
<reference evidence="1 2" key="2">
    <citation type="submission" date="2019-10" db="EMBL/GenBank/DDBJ databases">
        <title>Thermopilla bonchosmolovskayae gen. nov., sp. nov., a moderately thermophilic Chloroflexi bacterium from a Chukotka hot spring (Arctic, Russia), representing a novel classis Thermopillaia, which include previously uncultivated lineage OLB14.</title>
        <authorList>
            <person name="Kochetkova T.V."/>
            <person name="Zayulina K.S."/>
            <person name="Zhigarkov V.S."/>
            <person name="Minaev N.V."/>
            <person name="Novikov A."/>
            <person name="Toshchakov S.V."/>
            <person name="Elcheninov A.G."/>
            <person name="Kublanov I.V."/>
        </authorList>
    </citation>
    <scope>NUCLEOTIDE SEQUENCE [LARGE SCALE GENOMIC DNA]</scope>
    <source>
        <strain evidence="1 2">3753O</strain>
    </source>
</reference>
<dbReference type="InterPro" id="IPR036866">
    <property type="entry name" value="RibonucZ/Hydroxyglut_hydro"/>
</dbReference>
<evidence type="ECO:0000313" key="2">
    <source>
        <dbReference type="Proteomes" id="UP000326331"/>
    </source>
</evidence>